<dbReference type="AlphaFoldDB" id="A0A316TUI4"/>
<keyword evidence="2" id="KW-0479">Metal-binding</keyword>
<name>A0A316TUI4_9BACT</name>
<keyword evidence="7" id="KW-1185">Reference proteome</keyword>
<gene>
    <name evidence="6" type="ORF">DDZ15_00235</name>
</gene>
<dbReference type="SUPFAM" id="SSF53187">
    <property type="entry name" value="Zn-dependent exopeptidases"/>
    <property type="match status" value="1"/>
</dbReference>
<dbReference type="PANTHER" id="PTHR15162:SF7">
    <property type="entry name" value="SUCCINYLGLUTAMATE DESUCCINYLASE"/>
    <property type="match status" value="1"/>
</dbReference>
<organism evidence="6 7">
    <name type="scientific">Rhodohalobacter mucosus</name>
    <dbReference type="NCBI Taxonomy" id="2079485"/>
    <lineage>
        <taxon>Bacteria</taxon>
        <taxon>Pseudomonadati</taxon>
        <taxon>Balneolota</taxon>
        <taxon>Balneolia</taxon>
        <taxon>Balneolales</taxon>
        <taxon>Balneolaceae</taxon>
        <taxon>Rhodohalobacter</taxon>
    </lineage>
</organism>
<feature type="domain" description="Succinylglutamate desuccinylase/Aspartoacylase catalytic" evidence="5">
    <location>
        <begin position="31"/>
        <end position="210"/>
    </location>
</feature>
<dbReference type="Gene3D" id="3.40.630.10">
    <property type="entry name" value="Zn peptidases"/>
    <property type="match status" value="1"/>
</dbReference>
<reference evidence="6 7" key="1">
    <citation type="submission" date="2018-05" db="EMBL/GenBank/DDBJ databases">
        <title>Rhodohalobacter halophilus gen. nov., sp. nov., a moderately halophilic member of the family Balneolaceae.</title>
        <authorList>
            <person name="Liu Z.-W."/>
        </authorList>
    </citation>
    <scope>NUCLEOTIDE SEQUENCE [LARGE SCALE GENOMIC DNA]</scope>
    <source>
        <strain evidence="6 7">8A47</strain>
    </source>
</reference>
<dbReference type="GO" id="GO:0005829">
    <property type="term" value="C:cytosol"/>
    <property type="evidence" value="ECO:0007669"/>
    <property type="project" value="TreeGrafter"/>
</dbReference>
<comment type="cofactor">
    <cofactor evidence="1">
        <name>Zn(2+)</name>
        <dbReference type="ChEBI" id="CHEBI:29105"/>
    </cofactor>
</comment>
<dbReference type="OrthoDB" id="1523003at2"/>
<dbReference type="Proteomes" id="UP000245533">
    <property type="component" value="Unassembled WGS sequence"/>
</dbReference>
<keyword evidence="4" id="KW-0862">Zinc</keyword>
<evidence type="ECO:0000313" key="6">
    <source>
        <dbReference type="EMBL" id="PWN08100.1"/>
    </source>
</evidence>
<evidence type="ECO:0000256" key="4">
    <source>
        <dbReference type="ARBA" id="ARBA00022833"/>
    </source>
</evidence>
<sequence length="388" mass="44205">MIKSSETDLPQATISKRVRSIGAGKPGYPVVVFFVGIHGNERAGVVAIQNILEEYMNSGIEPDGKIYVITGNLEALERGVRYVDTDLNRLWEKFNTDQDFTELAESGKSLPSEYFESLEIKSEIDNILHAHEQDRPDILFADLHTTSSESCAFILLNDTLANRELAQKFPVPQILGIEENIHGTLLSYINNLGCRAIGFEAGAHSSFESIERSKAFIRLLLHHIGLVKAGYPDLEQYEIEMVDNSGMPNSYYEIRYHHYIEDINNFNMYPGYRNFDTVEKGEPLAIDEGEVIKAPEEGRIFMPLYQKSGNDGFLIIREVSPFWLTFSAWLRDSSIHSLLAYLPGVTRSDKQEFIVNLDIALFFVKEIFHLLGYRVTEKDRSTLICYRR</sequence>
<dbReference type="InterPro" id="IPR050178">
    <property type="entry name" value="AspA/AstE_fam"/>
</dbReference>
<dbReference type="GO" id="GO:0046872">
    <property type="term" value="F:metal ion binding"/>
    <property type="evidence" value="ECO:0007669"/>
    <property type="project" value="UniProtKB-KW"/>
</dbReference>
<proteinExistence type="predicted"/>
<dbReference type="RefSeq" id="WP_109643675.1">
    <property type="nucleotide sequence ID" value="NZ_QGGB01000001.1"/>
</dbReference>
<dbReference type="EMBL" id="QGGB01000001">
    <property type="protein sequence ID" value="PWN08100.1"/>
    <property type="molecule type" value="Genomic_DNA"/>
</dbReference>
<protein>
    <submittedName>
        <fullName evidence="6">Aspartoacylase</fullName>
    </submittedName>
</protein>
<evidence type="ECO:0000259" key="5">
    <source>
        <dbReference type="Pfam" id="PF24827"/>
    </source>
</evidence>
<dbReference type="PANTHER" id="PTHR15162">
    <property type="entry name" value="ASPARTOACYLASE"/>
    <property type="match status" value="1"/>
</dbReference>
<evidence type="ECO:0000256" key="2">
    <source>
        <dbReference type="ARBA" id="ARBA00022723"/>
    </source>
</evidence>
<evidence type="ECO:0000256" key="1">
    <source>
        <dbReference type="ARBA" id="ARBA00001947"/>
    </source>
</evidence>
<dbReference type="GO" id="GO:0016788">
    <property type="term" value="F:hydrolase activity, acting on ester bonds"/>
    <property type="evidence" value="ECO:0007669"/>
    <property type="project" value="InterPro"/>
</dbReference>
<evidence type="ECO:0000256" key="3">
    <source>
        <dbReference type="ARBA" id="ARBA00022801"/>
    </source>
</evidence>
<dbReference type="InterPro" id="IPR055438">
    <property type="entry name" value="AstE_AspA_cat"/>
</dbReference>
<keyword evidence="3" id="KW-0378">Hydrolase</keyword>
<accession>A0A316TUI4</accession>
<dbReference type="Pfam" id="PF24827">
    <property type="entry name" value="AstE_AspA_cat"/>
    <property type="match status" value="1"/>
</dbReference>
<evidence type="ECO:0000313" key="7">
    <source>
        <dbReference type="Proteomes" id="UP000245533"/>
    </source>
</evidence>
<comment type="caution">
    <text evidence="6">The sequence shown here is derived from an EMBL/GenBank/DDBJ whole genome shotgun (WGS) entry which is preliminary data.</text>
</comment>